<accession>A0A284RZV7</accession>
<evidence type="ECO:0000313" key="1">
    <source>
        <dbReference type="EMBL" id="SJL14295.1"/>
    </source>
</evidence>
<keyword evidence="2" id="KW-1185">Reference proteome</keyword>
<sequence length="149" mass="16347">MFARGPLVLLRTSSFALSSPRNMNNTNNTDPAPAQAPDDHGVVGFLRHISSLFEEALYVGETDHFMEELYALWLRDWLEAPEDVQRQKNSLRHAMLAISHERLPDLMFIDQGLAPQFTPIPNAVVTAVSPAVTSPAVGTADSNMDATSS</sequence>
<gene>
    <name evidence="1" type="ORF">ARMOST_17751</name>
</gene>
<name>A0A284RZV7_ARMOS</name>
<protein>
    <submittedName>
        <fullName evidence="1">Uncharacterized protein</fullName>
    </submittedName>
</protein>
<reference evidence="2" key="1">
    <citation type="journal article" date="2017" name="Nat. Ecol. Evol.">
        <title>Genome expansion and lineage-specific genetic innovations in the forest pathogenic fungi Armillaria.</title>
        <authorList>
            <person name="Sipos G."/>
            <person name="Prasanna A.N."/>
            <person name="Walter M.C."/>
            <person name="O'Connor E."/>
            <person name="Balint B."/>
            <person name="Krizsan K."/>
            <person name="Kiss B."/>
            <person name="Hess J."/>
            <person name="Varga T."/>
            <person name="Slot J."/>
            <person name="Riley R."/>
            <person name="Boka B."/>
            <person name="Rigling D."/>
            <person name="Barry K."/>
            <person name="Lee J."/>
            <person name="Mihaltcheva S."/>
            <person name="LaButti K."/>
            <person name="Lipzen A."/>
            <person name="Waldron R."/>
            <person name="Moloney N.M."/>
            <person name="Sperisen C."/>
            <person name="Kredics L."/>
            <person name="Vagvoelgyi C."/>
            <person name="Patrignani A."/>
            <person name="Fitzpatrick D."/>
            <person name="Nagy I."/>
            <person name="Doyle S."/>
            <person name="Anderson J.B."/>
            <person name="Grigoriev I.V."/>
            <person name="Gueldener U."/>
            <person name="Muensterkoetter M."/>
            <person name="Nagy L.G."/>
        </authorList>
    </citation>
    <scope>NUCLEOTIDE SEQUENCE [LARGE SCALE GENOMIC DNA]</scope>
    <source>
        <strain evidence="2">C18/9</strain>
    </source>
</reference>
<organism evidence="1 2">
    <name type="scientific">Armillaria ostoyae</name>
    <name type="common">Armillaria root rot fungus</name>
    <dbReference type="NCBI Taxonomy" id="47428"/>
    <lineage>
        <taxon>Eukaryota</taxon>
        <taxon>Fungi</taxon>
        <taxon>Dikarya</taxon>
        <taxon>Basidiomycota</taxon>
        <taxon>Agaricomycotina</taxon>
        <taxon>Agaricomycetes</taxon>
        <taxon>Agaricomycetidae</taxon>
        <taxon>Agaricales</taxon>
        <taxon>Marasmiineae</taxon>
        <taxon>Physalacriaceae</taxon>
        <taxon>Armillaria</taxon>
    </lineage>
</organism>
<dbReference type="Proteomes" id="UP000219338">
    <property type="component" value="Unassembled WGS sequence"/>
</dbReference>
<evidence type="ECO:0000313" key="2">
    <source>
        <dbReference type="Proteomes" id="UP000219338"/>
    </source>
</evidence>
<dbReference type="OrthoDB" id="3106430at2759"/>
<dbReference type="AlphaFoldDB" id="A0A284RZV7"/>
<proteinExistence type="predicted"/>
<dbReference type="EMBL" id="FUEG01000023">
    <property type="protein sequence ID" value="SJL14295.1"/>
    <property type="molecule type" value="Genomic_DNA"/>
</dbReference>